<dbReference type="Gene3D" id="3.40.50.300">
    <property type="entry name" value="P-loop containing nucleotide triphosphate hydrolases"/>
    <property type="match status" value="1"/>
</dbReference>
<comment type="subcellular location">
    <subcellularLocation>
        <location evidence="7">Cytoplasm</location>
    </subcellularLocation>
</comment>
<dbReference type="InterPro" id="IPR027417">
    <property type="entry name" value="P-loop_NTPase"/>
</dbReference>
<keyword evidence="9" id="KW-1185">Reference proteome</keyword>
<evidence type="ECO:0000256" key="3">
    <source>
        <dbReference type="ARBA" id="ARBA00022741"/>
    </source>
</evidence>
<comment type="similarity">
    <text evidence="7">Belongs to the shikimate kinase family.</text>
</comment>
<name>A0ABX1WS66_9BACT</name>
<feature type="binding site" evidence="7">
    <location>
        <position position="14"/>
    </location>
    <ligand>
        <name>Mg(2+)</name>
        <dbReference type="ChEBI" id="CHEBI:18420"/>
    </ligand>
</feature>
<organism evidence="8 9">
    <name type="scientific">Marinifilum caeruleilacunae</name>
    <dbReference type="NCBI Taxonomy" id="2499076"/>
    <lineage>
        <taxon>Bacteria</taxon>
        <taxon>Pseudomonadati</taxon>
        <taxon>Bacteroidota</taxon>
        <taxon>Bacteroidia</taxon>
        <taxon>Marinilabiliales</taxon>
        <taxon>Marinifilaceae</taxon>
    </lineage>
</organism>
<keyword evidence="2 7" id="KW-0808">Transferase</keyword>
<evidence type="ECO:0000256" key="6">
    <source>
        <dbReference type="ARBA" id="ARBA00023141"/>
    </source>
</evidence>
<keyword evidence="7" id="KW-0479">Metal-binding</keyword>
<gene>
    <name evidence="7" type="primary">aroK</name>
    <name evidence="8" type="ORF">ELS83_02950</name>
</gene>
<dbReference type="InterPro" id="IPR000623">
    <property type="entry name" value="Shikimate_kinase/TSH1"/>
</dbReference>
<evidence type="ECO:0000256" key="2">
    <source>
        <dbReference type="ARBA" id="ARBA00022679"/>
    </source>
</evidence>
<keyword evidence="1 7" id="KW-0028">Amino-acid biosynthesis</keyword>
<evidence type="ECO:0000256" key="7">
    <source>
        <dbReference type="HAMAP-Rule" id="MF_00109"/>
    </source>
</evidence>
<accession>A0ABX1WS66</accession>
<feature type="binding site" evidence="7">
    <location>
        <position position="32"/>
    </location>
    <ligand>
        <name>substrate</name>
    </ligand>
</feature>
<dbReference type="EC" id="2.7.1.71" evidence="7"/>
<dbReference type="CDD" id="cd00464">
    <property type="entry name" value="SK"/>
    <property type="match status" value="1"/>
</dbReference>
<keyword evidence="7" id="KW-0963">Cytoplasm</keyword>
<comment type="function">
    <text evidence="7">Catalyzes the specific phosphorylation of the 3-hydroxyl group of shikimic acid using ATP as a cosubstrate.</text>
</comment>
<comment type="catalytic activity">
    <reaction evidence="7">
        <text>shikimate + ATP = 3-phosphoshikimate + ADP + H(+)</text>
        <dbReference type="Rhea" id="RHEA:13121"/>
        <dbReference type="ChEBI" id="CHEBI:15378"/>
        <dbReference type="ChEBI" id="CHEBI:30616"/>
        <dbReference type="ChEBI" id="CHEBI:36208"/>
        <dbReference type="ChEBI" id="CHEBI:145989"/>
        <dbReference type="ChEBI" id="CHEBI:456216"/>
        <dbReference type="EC" id="2.7.1.71"/>
    </reaction>
</comment>
<feature type="binding site" evidence="7">
    <location>
        <position position="139"/>
    </location>
    <ligand>
        <name>substrate</name>
    </ligand>
</feature>
<evidence type="ECO:0000313" key="8">
    <source>
        <dbReference type="EMBL" id="NOU58763.1"/>
    </source>
</evidence>
<dbReference type="PANTHER" id="PTHR21087:SF16">
    <property type="entry name" value="SHIKIMATE KINASE 1, CHLOROPLASTIC"/>
    <property type="match status" value="1"/>
</dbReference>
<dbReference type="PANTHER" id="PTHR21087">
    <property type="entry name" value="SHIKIMATE KINASE"/>
    <property type="match status" value="1"/>
</dbReference>
<dbReference type="InterPro" id="IPR031322">
    <property type="entry name" value="Shikimate/glucono_kinase"/>
</dbReference>
<dbReference type="EMBL" id="RZNH01000003">
    <property type="protein sequence ID" value="NOU58763.1"/>
    <property type="molecule type" value="Genomic_DNA"/>
</dbReference>
<dbReference type="Pfam" id="PF01202">
    <property type="entry name" value="SKI"/>
    <property type="match status" value="1"/>
</dbReference>
<evidence type="ECO:0000256" key="1">
    <source>
        <dbReference type="ARBA" id="ARBA00022605"/>
    </source>
</evidence>
<comment type="pathway">
    <text evidence="7">Metabolic intermediate biosynthesis; chorismate biosynthesis; chorismate from D-erythrose 4-phosphate and phosphoenolpyruvate: step 5/7.</text>
</comment>
<keyword evidence="6 7" id="KW-0057">Aromatic amino acid biosynthesis</keyword>
<reference evidence="8 9" key="1">
    <citation type="submission" date="2018-12" db="EMBL/GenBank/DDBJ databases">
        <title>Marinifilum JC070 sp. nov., a marine bacterium isolated from Yongle Blue Hole in the South China Sea.</title>
        <authorList>
            <person name="Fu T."/>
        </authorList>
    </citation>
    <scope>NUCLEOTIDE SEQUENCE [LARGE SCALE GENOMIC DNA]</scope>
    <source>
        <strain evidence="8 9">JC070</strain>
    </source>
</reference>
<comment type="caution">
    <text evidence="8">The sequence shown here is derived from an EMBL/GenBank/DDBJ whole genome shotgun (WGS) entry which is preliminary data.</text>
</comment>
<evidence type="ECO:0000256" key="4">
    <source>
        <dbReference type="ARBA" id="ARBA00022777"/>
    </source>
</evidence>
<dbReference type="PRINTS" id="PR01100">
    <property type="entry name" value="SHIKIMTKNASE"/>
</dbReference>
<protein>
    <recommendedName>
        <fullName evidence="7">Shikimate kinase</fullName>
        <shortName evidence="7">SK</shortName>
        <ecNumber evidence="7">2.7.1.71</ecNumber>
    </recommendedName>
</protein>
<feature type="binding site" evidence="7">
    <location>
        <position position="117"/>
    </location>
    <ligand>
        <name>ATP</name>
        <dbReference type="ChEBI" id="CHEBI:30616"/>
    </ligand>
</feature>
<dbReference type="HAMAP" id="MF_00109">
    <property type="entry name" value="Shikimate_kinase"/>
    <property type="match status" value="1"/>
</dbReference>
<evidence type="ECO:0000313" key="9">
    <source>
        <dbReference type="Proteomes" id="UP000732105"/>
    </source>
</evidence>
<keyword evidence="5 7" id="KW-0067">ATP-binding</keyword>
<comment type="cofactor">
    <cofactor evidence="7">
        <name>Mg(2+)</name>
        <dbReference type="ChEBI" id="CHEBI:18420"/>
    </cofactor>
    <text evidence="7">Binds 1 Mg(2+) ion per subunit.</text>
</comment>
<sequence>MRIFLVGYMGCGKSRWGKMIANHYGFRFLDLDTHIEEREGMTIPEIFAKFEEKGFREREYAALQSIAEFDQVIVATGGGAPCFNNNMEQMNKMGETLYIEGSPELLRERITSSKTERPLVKNFSHDELLEYITKHLDSRKGFYEQAKYKIISGDLELESFIQLLDPIINSLNQKA</sequence>
<feature type="binding site" evidence="7">
    <location>
        <begin position="10"/>
        <end position="15"/>
    </location>
    <ligand>
        <name>ATP</name>
        <dbReference type="ChEBI" id="CHEBI:30616"/>
    </ligand>
</feature>
<comment type="caution">
    <text evidence="7">Lacks conserved residue(s) required for the propagation of feature annotation.</text>
</comment>
<keyword evidence="4 7" id="KW-0418">Kinase</keyword>
<dbReference type="GO" id="GO:0004765">
    <property type="term" value="F:shikimate kinase activity"/>
    <property type="evidence" value="ECO:0007669"/>
    <property type="project" value="UniProtKB-EC"/>
</dbReference>
<feature type="binding site" evidence="7">
    <location>
        <position position="56"/>
    </location>
    <ligand>
        <name>substrate</name>
    </ligand>
</feature>
<dbReference type="SUPFAM" id="SSF52540">
    <property type="entry name" value="P-loop containing nucleoside triphosphate hydrolases"/>
    <property type="match status" value="1"/>
</dbReference>
<dbReference type="RefSeq" id="WP_171594041.1">
    <property type="nucleotide sequence ID" value="NZ_RZNH01000003.1"/>
</dbReference>
<evidence type="ECO:0000256" key="5">
    <source>
        <dbReference type="ARBA" id="ARBA00022840"/>
    </source>
</evidence>
<dbReference type="Proteomes" id="UP000732105">
    <property type="component" value="Unassembled WGS sequence"/>
</dbReference>
<feature type="binding site" evidence="7">
    <location>
        <position position="78"/>
    </location>
    <ligand>
        <name>substrate</name>
    </ligand>
</feature>
<comment type="subunit">
    <text evidence="7">Monomer.</text>
</comment>
<keyword evidence="7" id="KW-0460">Magnesium</keyword>
<keyword evidence="3 7" id="KW-0547">Nucleotide-binding</keyword>
<proteinExistence type="inferred from homology"/>